<gene>
    <name evidence="2" type="ORF">SNAT2548_LOCUS7674</name>
</gene>
<sequence length="104" mass="11096">ADVLRALASSLPAVSKPEPENFQQRWQQFQAQLGGLSDVRTPKHAGAPVAAASQEPREAAPAATPTNALVAEESLTEEPEPVVQELSQVSSRSSRMTRLVPVVK</sequence>
<feature type="non-terminal residue" evidence="2">
    <location>
        <position position="104"/>
    </location>
</feature>
<feature type="region of interest" description="Disordered" evidence="1">
    <location>
        <begin position="38"/>
        <end position="104"/>
    </location>
</feature>
<keyword evidence="3" id="KW-1185">Reference proteome</keyword>
<dbReference type="EMBL" id="CAJNDS010000543">
    <property type="protein sequence ID" value="CAE7216840.1"/>
    <property type="molecule type" value="Genomic_DNA"/>
</dbReference>
<feature type="compositionally biased region" description="Polar residues" evidence="1">
    <location>
        <begin position="85"/>
        <end position="96"/>
    </location>
</feature>
<dbReference type="Proteomes" id="UP000604046">
    <property type="component" value="Unassembled WGS sequence"/>
</dbReference>
<accession>A0A812K3Z1</accession>
<evidence type="ECO:0000313" key="3">
    <source>
        <dbReference type="Proteomes" id="UP000604046"/>
    </source>
</evidence>
<evidence type="ECO:0000313" key="2">
    <source>
        <dbReference type="EMBL" id="CAE7216840.1"/>
    </source>
</evidence>
<organism evidence="2 3">
    <name type="scientific">Symbiodinium natans</name>
    <dbReference type="NCBI Taxonomy" id="878477"/>
    <lineage>
        <taxon>Eukaryota</taxon>
        <taxon>Sar</taxon>
        <taxon>Alveolata</taxon>
        <taxon>Dinophyceae</taxon>
        <taxon>Suessiales</taxon>
        <taxon>Symbiodiniaceae</taxon>
        <taxon>Symbiodinium</taxon>
    </lineage>
</organism>
<proteinExistence type="predicted"/>
<feature type="compositionally biased region" description="Low complexity" evidence="1">
    <location>
        <begin position="59"/>
        <end position="68"/>
    </location>
</feature>
<feature type="non-terminal residue" evidence="2">
    <location>
        <position position="1"/>
    </location>
</feature>
<evidence type="ECO:0000256" key="1">
    <source>
        <dbReference type="SAM" id="MobiDB-lite"/>
    </source>
</evidence>
<name>A0A812K3Z1_9DINO</name>
<protein>
    <submittedName>
        <fullName evidence="2">Uncharacterized protein</fullName>
    </submittedName>
</protein>
<dbReference type="AlphaFoldDB" id="A0A812K3Z1"/>
<comment type="caution">
    <text evidence="2">The sequence shown here is derived from an EMBL/GenBank/DDBJ whole genome shotgun (WGS) entry which is preliminary data.</text>
</comment>
<reference evidence="2" key="1">
    <citation type="submission" date="2021-02" db="EMBL/GenBank/DDBJ databases">
        <authorList>
            <person name="Dougan E. K."/>
            <person name="Rhodes N."/>
            <person name="Thang M."/>
            <person name="Chan C."/>
        </authorList>
    </citation>
    <scope>NUCLEOTIDE SEQUENCE</scope>
</reference>